<dbReference type="CDD" id="cd12181">
    <property type="entry name" value="ceo_syn"/>
    <property type="match status" value="1"/>
</dbReference>
<reference evidence="5" key="1">
    <citation type="submission" date="2019-02" db="EMBL/GenBank/DDBJ databases">
        <title>Glaciihabitans arcticus sp. nov., a psychrotolerant bacterium isolated from polar soil.</title>
        <authorList>
            <person name="Dahal R.H."/>
        </authorList>
    </citation>
    <scope>NUCLEOTIDE SEQUENCE [LARGE SCALE GENOMIC DNA]</scope>
    <source>
        <strain evidence="5">RP-3-7</strain>
    </source>
</reference>
<protein>
    <submittedName>
        <fullName evidence="4">Alanine dehydrogenase</fullName>
    </submittedName>
</protein>
<dbReference type="InterPro" id="IPR007886">
    <property type="entry name" value="AlaDH/PNT_N"/>
</dbReference>
<dbReference type="GO" id="GO:0000286">
    <property type="term" value="F:alanine dehydrogenase activity"/>
    <property type="evidence" value="ECO:0007669"/>
    <property type="project" value="TreeGrafter"/>
</dbReference>
<dbReference type="InterPro" id="IPR046951">
    <property type="entry name" value="CEOS"/>
</dbReference>
<evidence type="ECO:0000313" key="5">
    <source>
        <dbReference type="Proteomes" id="UP000294194"/>
    </source>
</evidence>
<dbReference type="Pfam" id="PF05222">
    <property type="entry name" value="AlaDh_PNT_N"/>
    <property type="match status" value="1"/>
</dbReference>
<dbReference type="InterPro" id="IPR036291">
    <property type="entry name" value="NAD(P)-bd_dom_sf"/>
</dbReference>
<dbReference type="GO" id="GO:0006524">
    <property type="term" value="P:alanine catabolic process"/>
    <property type="evidence" value="ECO:0007669"/>
    <property type="project" value="TreeGrafter"/>
</dbReference>
<dbReference type="PANTHER" id="PTHR42795">
    <property type="entry name" value="ALANINE DEHYDROGENASE"/>
    <property type="match status" value="1"/>
</dbReference>
<gene>
    <name evidence="4" type="ORF">EYE40_13500</name>
</gene>
<dbReference type="RefSeq" id="WP_130982431.1">
    <property type="nucleotide sequence ID" value="NZ_SISG01000001.1"/>
</dbReference>
<dbReference type="Pfam" id="PF01262">
    <property type="entry name" value="AlaDh_PNT_C"/>
    <property type="match status" value="1"/>
</dbReference>
<dbReference type="Gene3D" id="3.40.50.720">
    <property type="entry name" value="NAD(P)-binding Rossmann-like Domain"/>
    <property type="match status" value="2"/>
</dbReference>
<dbReference type="SUPFAM" id="SSF51735">
    <property type="entry name" value="NAD(P)-binding Rossmann-fold domains"/>
    <property type="match status" value="1"/>
</dbReference>
<dbReference type="EMBL" id="SISG01000001">
    <property type="protein sequence ID" value="TBN58324.1"/>
    <property type="molecule type" value="Genomic_DNA"/>
</dbReference>
<feature type="domain" description="Alanine dehydrogenase/pyridine nucleotide transhydrogenase NAD(H)-binding" evidence="2">
    <location>
        <begin position="155"/>
        <end position="312"/>
    </location>
</feature>
<dbReference type="InterPro" id="IPR007698">
    <property type="entry name" value="AlaDH/PNT_NAD(H)-bd"/>
</dbReference>
<dbReference type="AlphaFoldDB" id="A0A4Q9GVP5"/>
<evidence type="ECO:0000259" key="2">
    <source>
        <dbReference type="SMART" id="SM01002"/>
    </source>
</evidence>
<dbReference type="GO" id="GO:0047126">
    <property type="term" value="F:N5-(carboxyethyl)ornithine synthase activity"/>
    <property type="evidence" value="ECO:0007669"/>
    <property type="project" value="InterPro"/>
</dbReference>
<evidence type="ECO:0000256" key="1">
    <source>
        <dbReference type="ARBA" id="ARBA00023002"/>
    </source>
</evidence>
<dbReference type="SUPFAM" id="SSF52283">
    <property type="entry name" value="Formate/glycerate dehydrogenase catalytic domain-like"/>
    <property type="match status" value="1"/>
</dbReference>
<dbReference type="GO" id="GO:0005886">
    <property type="term" value="C:plasma membrane"/>
    <property type="evidence" value="ECO:0007669"/>
    <property type="project" value="TreeGrafter"/>
</dbReference>
<evidence type="ECO:0000313" key="4">
    <source>
        <dbReference type="EMBL" id="TBN58324.1"/>
    </source>
</evidence>
<proteinExistence type="predicted"/>
<sequence length="384" mass="42371">MSKTELLRLGVLATSRKADERRLPIHPAHLERIDADLRDLMILERGYGERFGIHDDQLSPLVGAMATREEIIAQADVVLLPKPQAEDLRELRDGQVLWGWPHCVQDREITQLAIDKKLTLIAWEAMNHWQSDGGFGLHVFHKNNELAGYCSVIHALQLCGSTGDYGRRLTAIVIGFGATARGAVTALNAHGIHDVRVLTNRDVAAVGSPIPSVDIIQFEHNDEAPFESIVNTDDGPVHLAPYLAENDIVVNCTLQDPNAPLTYLTLDDLGAFRPGSLIIDVSVDEGMGFGWAVPTTFAEPMFTVGDSTNYYAVDHSPSLLWNSTTWEISEALLPFLRVAMEGPTAWAESETIRRAIEIEDGVIRNEAILTFQGRSAEYPHLPSD</sequence>
<accession>A0A4Q9GVP5</accession>
<dbReference type="SMART" id="SM01002">
    <property type="entry name" value="AlaDh_PNT_C"/>
    <property type="match status" value="1"/>
</dbReference>
<feature type="domain" description="Alanine dehydrogenase/pyridine nucleotide transhydrogenase N-terminal" evidence="3">
    <location>
        <begin position="10"/>
        <end position="147"/>
    </location>
</feature>
<name>A0A4Q9GVP5_9MICO</name>
<dbReference type="SMART" id="SM01003">
    <property type="entry name" value="AlaDh_PNT_N"/>
    <property type="match status" value="1"/>
</dbReference>
<dbReference type="PANTHER" id="PTHR42795:SF1">
    <property type="entry name" value="ALANINE DEHYDROGENASE"/>
    <property type="match status" value="1"/>
</dbReference>
<organism evidence="4 5">
    <name type="scientific">Glaciihabitans arcticus</name>
    <dbReference type="NCBI Taxonomy" id="2668039"/>
    <lineage>
        <taxon>Bacteria</taxon>
        <taxon>Bacillati</taxon>
        <taxon>Actinomycetota</taxon>
        <taxon>Actinomycetes</taxon>
        <taxon>Micrococcales</taxon>
        <taxon>Microbacteriaceae</taxon>
        <taxon>Glaciihabitans</taxon>
    </lineage>
</organism>
<keyword evidence="1" id="KW-0560">Oxidoreductase</keyword>
<evidence type="ECO:0000259" key="3">
    <source>
        <dbReference type="SMART" id="SM01003"/>
    </source>
</evidence>
<dbReference type="Proteomes" id="UP000294194">
    <property type="component" value="Unassembled WGS sequence"/>
</dbReference>
<comment type="caution">
    <text evidence="4">The sequence shown here is derived from an EMBL/GenBank/DDBJ whole genome shotgun (WGS) entry which is preliminary data.</text>
</comment>
<keyword evidence="5" id="KW-1185">Reference proteome</keyword>